<comment type="similarity">
    <text evidence="10">Belongs to the ApbE family.</text>
</comment>
<dbReference type="Pfam" id="PF02424">
    <property type="entry name" value="ApbE"/>
    <property type="match status" value="1"/>
</dbReference>
<keyword evidence="4 10" id="KW-0808">Transferase</keyword>
<feature type="binding site" evidence="11">
    <location>
        <position position="314"/>
    </location>
    <ligand>
        <name>Mg(2+)</name>
        <dbReference type="ChEBI" id="CHEBI:18420"/>
    </ligand>
</feature>
<dbReference type="PANTHER" id="PTHR30040">
    <property type="entry name" value="THIAMINE BIOSYNTHESIS LIPOPROTEIN APBE"/>
    <property type="match status" value="1"/>
</dbReference>
<dbReference type="InterPro" id="IPR024932">
    <property type="entry name" value="ApbE"/>
</dbReference>
<protein>
    <recommendedName>
        <fullName evidence="2 10">FAD:protein FMN transferase</fullName>
        <ecNumber evidence="1 10">2.7.1.180</ecNumber>
    </recommendedName>
    <alternativeName>
        <fullName evidence="8 10">Flavin transferase</fullName>
    </alternativeName>
</protein>
<comment type="cofactor">
    <cofactor evidence="11">
        <name>Mg(2+)</name>
        <dbReference type="ChEBI" id="CHEBI:18420"/>
    </cofactor>
    <cofactor evidence="11">
        <name>Mn(2+)</name>
        <dbReference type="ChEBI" id="CHEBI:29035"/>
    </cofactor>
    <text evidence="11">Magnesium. Can also use manganese.</text>
</comment>
<dbReference type="eggNOG" id="COG1477">
    <property type="taxonomic scope" value="Bacteria"/>
</dbReference>
<keyword evidence="6 10" id="KW-0274">FAD</keyword>
<dbReference type="KEGG" id="dac:Daci_5054"/>
<feature type="binding site" evidence="11">
    <location>
        <position position="318"/>
    </location>
    <ligand>
        <name>Mg(2+)</name>
        <dbReference type="ChEBI" id="CHEBI:18420"/>
    </ligand>
</feature>
<feature type="binding site" evidence="11">
    <location>
        <position position="202"/>
    </location>
    <ligand>
        <name>Mg(2+)</name>
        <dbReference type="ChEBI" id="CHEBI:18420"/>
    </ligand>
</feature>
<dbReference type="PIRSF" id="PIRSF006268">
    <property type="entry name" value="ApbE"/>
    <property type="match status" value="1"/>
</dbReference>
<evidence type="ECO:0000256" key="1">
    <source>
        <dbReference type="ARBA" id="ARBA00011955"/>
    </source>
</evidence>
<evidence type="ECO:0000256" key="4">
    <source>
        <dbReference type="ARBA" id="ARBA00022679"/>
    </source>
</evidence>
<proteinExistence type="inferred from homology"/>
<keyword evidence="3 10" id="KW-0285">Flavoprotein</keyword>
<gene>
    <name evidence="12" type="ordered locus">Daci_5054</name>
</gene>
<dbReference type="PANTHER" id="PTHR30040:SF2">
    <property type="entry name" value="FAD:PROTEIN FMN TRANSFERASE"/>
    <property type="match status" value="1"/>
</dbReference>
<evidence type="ECO:0000256" key="11">
    <source>
        <dbReference type="PIRSR" id="PIRSR006268-2"/>
    </source>
</evidence>
<dbReference type="GO" id="GO:0046872">
    <property type="term" value="F:metal ion binding"/>
    <property type="evidence" value="ECO:0007669"/>
    <property type="project" value="UniProtKB-UniRule"/>
</dbReference>
<evidence type="ECO:0000256" key="5">
    <source>
        <dbReference type="ARBA" id="ARBA00022723"/>
    </source>
</evidence>
<accession>A9BMY8</accession>
<evidence type="ECO:0000256" key="9">
    <source>
        <dbReference type="ARBA" id="ARBA00048540"/>
    </source>
</evidence>
<keyword evidence="12" id="KW-0449">Lipoprotein</keyword>
<dbReference type="STRING" id="398578.Daci_5054"/>
<evidence type="ECO:0000256" key="3">
    <source>
        <dbReference type="ARBA" id="ARBA00022630"/>
    </source>
</evidence>
<dbReference type="SUPFAM" id="SSF143631">
    <property type="entry name" value="ApbE-like"/>
    <property type="match status" value="1"/>
</dbReference>
<dbReference type="EC" id="2.7.1.180" evidence="1 10"/>
<evidence type="ECO:0000256" key="10">
    <source>
        <dbReference type="PIRNR" id="PIRNR006268"/>
    </source>
</evidence>
<name>A9BMY8_DELAS</name>
<evidence type="ECO:0000256" key="2">
    <source>
        <dbReference type="ARBA" id="ARBA00016337"/>
    </source>
</evidence>
<dbReference type="EMBL" id="CP000884">
    <property type="protein sequence ID" value="ABX37683.1"/>
    <property type="molecule type" value="Genomic_DNA"/>
</dbReference>
<reference evidence="12 13" key="1">
    <citation type="journal article" date="2004" name="Appl. Environ. Microbiol.">
        <title>Mineralization of individual congeners of linear alkylbenzenesulfonate by defined pairs of heterotrophic bacteria.</title>
        <authorList>
            <person name="Schleheck D."/>
            <person name="Knepper T.P."/>
            <person name="Fischer K."/>
            <person name="Cook A.M."/>
        </authorList>
    </citation>
    <scope>NUCLEOTIDE SEQUENCE [LARGE SCALE GENOMIC DNA]</scope>
    <source>
        <strain evidence="13">DSM 14801 / SPH-1</strain>
    </source>
</reference>
<evidence type="ECO:0000256" key="6">
    <source>
        <dbReference type="ARBA" id="ARBA00022827"/>
    </source>
</evidence>
<reference evidence="13" key="2">
    <citation type="submission" date="2007-11" db="EMBL/GenBank/DDBJ databases">
        <title>Complete sequence of Delftia acidovorans DSM 14801 / SPH-1.</title>
        <authorList>
            <person name="Copeland A."/>
            <person name="Lucas S."/>
            <person name="Lapidus A."/>
            <person name="Barry K."/>
            <person name="Glavina del Rio T."/>
            <person name="Dalin E."/>
            <person name="Tice H."/>
            <person name="Pitluck S."/>
            <person name="Lowry S."/>
            <person name="Clum A."/>
            <person name="Schmutz J."/>
            <person name="Larimer F."/>
            <person name="Land M."/>
            <person name="Hauser L."/>
            <person name="Kyrpides N."/>
            <person name="Kim E."/>
            <person name="Schleheck D."/>
            <person name="Richardson P."/>
        </authorList>
    </citation>
    <scope>NUCLEOTIDE SEQUENCE [LARGE SCALE GENOMIC DNA]</scope>
    <source>
        <strain evidence="13">DSM 14801 / SPH-1</strain>
    </source>
</reference>
<dbReference type="AlphaFoldDB" id="A9BMY8"/>
<dbReference type="GO" id="GO:0016740">
    <property type="term" value="F:transferase activity"/>
    <property type="evidence" value="ECO:0007669"/>
    <property type="project" value="UniProtKB-UniRule"/>
</dbReference>
<keyword evidence="5 10" id="KW-0479">Metal-binding</keyword>
<organism evidence="12 13">
    <name type="scientific">Delftia acidovorans (strain DSM 14801 / SPH-1)</name>
    <dbReference type="NCBI Taxonomy" id="398578"/>
    <lineage>
        <taxon>Bacteria</taxon>
        <taxon>Pseudomonadati</taxon>
        <taxon>Pseudomonadota</taxon>
        <taxon>Betaproteobacteria</taxon>
        <taxon>Burkholderiales</taxon>
        <taxon>Comamonadaceae</taxon>
        <taxon>Delftia</taxon>
    </lineage>
</organism>
<evidence type="ECO:0000256" key="7">
    <source>
        <dbReference type="ARBA" id="ARBA00022842"/>
    </source>
</evidence>
<evidence type="ECO:0000313" key="12">
    <source>
        <dbReference type="EMBL" id="ABX37683.1"/>
    </source>
</evidence>
<dbReference type="InterPro" id="IPR003374">
    <property type="entry name" value="ApbE-like_sf"/>
</dbReference>
<evidence type="ECO:0000256" key="8">
    <source>
        <dbReference type="ARBA" id="ARBA00031306"/>
    </source>
</evidence>
<dbReference type="HOGENOM" id="CLU_044403_0_2_4"/>
<comment type="catalytic activity">
    <reaction evidence="9 10">
        <text>L-threonyl-[protein] + FAD = FMN-L-threonyl-[protein] + AMP + H(+)</text>
        <dbReference type="Rhea" id="RHEA:36847"/>
        <dbReference type="Rhea" id="RHEA-COMP:11060"/>
        <dbReference type="Rhea" id="RHEA-COMP:11061"/>
        <dbReference type="ChEBI" id="CHEBI:15378"/>
        <dbReference type="ChEBI" id="CHEBI:30013"/>
        <dbReference type="ChEBI" id="CHEBI:57692"/>
        <dbReference type="ChEBI" id="CHEBI:74257"/>
        <dbReference type="ChEBI" id="CHEBI:456215"/>
        <dbReference type="EC" id="2.7.1.180"/>
    </reaction>
</comment>
<keyword evidence="7 10" id="KW-0460">Magnesium</keyword>
<dbReference type="Gene3D" id="3.10.520.10">
    <property type="entry name" value="ApbE-like domains"/>
    <property type="match status" value="1"/>
</dbReference>
<evidence type="ECO:0000313" key="13">
    <source>
        <dbReference type="Proteomes" id="UP000000784"/>
    </source>
</evidence>
<dbReference type="Proteomes" id="UP000000784">
    <property type="component" value="Chromosome"/>
</dbReference>
<keyword evidence="13" id="KW-1185">Reference proteome</keyword>
<sequence>MPAPVRVSFAPALLQGSAGRGLAAPVSTGVASFAVSGYAPQAVRRSDPAALQTLTGEAMGTTWSVRLHNPDFRPLDEARQAIEAALALVVRQMSNWEAGSDISRFNRAEPGSWHALPPEFFTVLACALDWAQASGGAWDPTVGPLVDLWGFGPRAEKEQGAGIPDAYALRRARERVGYQHIVLDLAGRRALQPGAVHVDFSGIAKGYSVDLVAERLQALGHTDFLVEVGGELRACGQRPGNQPWRVAVASMADQSTPLALPLRDMAIATSGDHWHAFEQGGRRYSHTIDPRSGEPVAHGLTSVTVLHAECMQADALATVLTVLGPREGLDFAEQRGVAALLCERTAQGPAMAMTTAFAALLP</sequence>